<dbReference type="InterPro" id="IPR025645">
    <property type="entry name" value="DUF4349"/>
</dbReference>
<dbReference type="EMBL" id="FNCN01000014">
    <property type="protein sequence ID" value="SDH33994.1"/>
    <property type="molecule type" value="Genomic_DNA"/>
</dbReference>
<keyword evidence="6" id="KW-1185">Reference proteome</keyword>
<accession>A0A1G8BLQ4</accession>
<protein>
    <recommendedName>
        <fullName evidence="4">DUF4349 domain-containing protein</fullName>
    </recommendedName>
</protein>
<evidence type="ECO:0000259" key="4">
    <source>
        <dbReference type="Pfam" id="PF14257"/>
    </source>
</evidence>
<dbReference type="STRING" id="504805.SAMN05421505_11483"/>
<keyword evidence="1" id="KW-0175">Coiled coil</keyword>
<evidence type="ECO:0000313" key="6">
    <source>
        <dbReference type="Proteomes" id="UP000198923"/>
    </source>
</evidence>
<dbReference type="OrthoDB" id="186919at2"/>
<dbReference type="RefSeq" id="WP_093171396.1">
    <property type="nucleotide sequence ID" value="NZ_FNCN01000014.1"/>
</dbReference>
<feature type="compositionally biased region" description="Low complexity" evidence="2">
    <location>
        <begin position="314"/>
        <end position="345"/>
    </location>
</feature>
<name>A0A1G8BLQ4_9ACTN</name>
<feature type="compositionally biased region" description="Acidic residues" evidence="2">
    <location>
        <begin position="348"/>
        <end position="364"/>
    </location>
</feature>
<feature type="region of interest" description="Disordered" evidence="2">
    <location>
        <begin position="314"/>
        <end position="364"/>
    </location>
</feature>
<organism evidence="5 6">
    <name type="scientific">Sinosporangium album</name>
    <dbReference type="NCBI Taxonomy" id="504805"/>
    <lineage>
        <taxon>Bacteria</taxon>
        <taxon>Bacillati</taxon>
        <taxon>Actinomycetota</taxon>
        <taxon>Actinomycetes</taxon>
        <taxon>Streptosporangiales</taxon>
        <taxon>Streptosporangiaceae</taxon>
        <taxon>Sinosporangium</taxon>
    </lineage>
</organism>
<dbReference type="PROSITE" id="PS51257">
    <property type="entry name" value="PROKAR_LIPOPROTEIN"/>
    <property type="match status" value="1"/>
</dbReference>
<evidence type="ECO:0000313" key="5">
    <source>
        <dbReference type="EMBL" id="SDH33994.1"/>
    </source>
</evidence>
<keyword evidence="3" id="KW-1133">Transmembrane helix</keyword>
<feature type="domain" description="DUF4349" evidence="4">
    <location>
        <begin position="88"/>
        <end position="297"/>
    </location>
</feature>
<proteinExistence type="predicted"/>
<evidence type="ECO:0000256" key="3">
    <source>
        <dbReference type="SAM" id="Phobius"/>
    </source>
</evidence>
<keyword evidence="3" id="KW-0812">Transmembrane</keyword>
<evidence type="ECO:0000256" key="2">
    <source>
        <dbReference type="SAM" id="MobiDB-lite"/>
    </source>
</evidence>
<keyword evidence="3" id="KW-0472">Membrane</keyword>
<evidence type="ECO:0000256" key="1">
    <source>
        <dbReference type="SAM" id="Coils"/>
    </source>
</evidence>
<feature type="region of interest" description="Disordered" evidence="2">
    <location>
        <begin position="39"/>
        <end position="83"/>
    </location>
</feature>
<dbReference type="Pfam" id="PF14257">
    <property type="entry name" value="DUF4349"/>
    <property type="match status" value="1"/>
</dbReference>
<dbReference type="AlphaFoldDB" id="A0A1G8BLQ4"/>
<gene>
    <name evidence="5" type="ORF">SAMN05421505_11483</name>
</gene>
<dbReference type="Proteomes" id="UP000198923">
    <property type="component" value="Unassembled WGS sequence"/>
</dbReference>
<feature type="transmembrane region" description="Helical" evidence="3">
    <location>
        <begin position="274"/>
        <end position="300"/>
    </location>
</feature>
<feature type="coiled-coil region" evidence="1">
    <location>
        <begin position="166"/>
        <end position="223"/>
    </location>
</feature>
<sequence length="364" mass="37384">MNRLRYGVALAAATVTISSCGAGHESALYSNSDTAAAAPTAQSSVRQGYDPSPKESIGRVSESGGSLPNGGSPASGGDAVRLEPPQGRSVIYTASLSVRAHDVAEAAGKAKELVAAAGGHLGREESSSYGRQTSTLVFKVPPAAYQSTLDRLGSALGERKSISQDSEDVTEDVADVESRLKSARAALDSLRALLDRAKTVGDVLKVERELADRESELEALAARQKALASQTSMATITLTLHASTTTEPVPDDEPAGFGDGLAAGWRSLLEAGTVALAVTGALLPWLVVIVPVALLVVLPVRRSLRRRRARRAAAAASASPAPSATASPAASPVASASPAPYPARSETAEDTPAEEEEEGADRGK</sequence>
<reference evidence="5 6" key="1">
    <citation type="submission" date="2016-10" db="EMBL/GenBank/DDBJ databases">
        <authorList>
            <person name="de Groot N.N."/>
        </authorList>
    </citation>
    <scope>NUCLEOTIDE SEQUENCE [LARGE SCALE GENOMIC DNA]</scope>
    <source>
        <strain evidence="5 6">CPCC 201354</strain>
    </source>
</reference>